<dbReference type="STRING" id="29655.A0A0K9P393"/>
<keyword evidence="9" id="KW-1185">Reference proteome</keyword>
<keyword evidence="2" id="KW-0677">Repeat</keyword>
<dbReference type="PANTHER" id="PTHR11364">
    <property type="entry name" value="THIOSULFATE SULFERTANSFERASE"/>
    <property type="match status" value="1"/>
</dbReference>
<keyword evidence="1 6" id="KW-0808">Transferase</keyword>
<dbReference type="PROSITE" id="PS50206">
    <property type="entry name" value="RHODANESE_3"/>
    <property type="match status" value="2"/>
</dbReference>
<dbReference type="EMBL" id="LFYR01001330">
    <property type="protein sequence ID" value="KMZ62680.1"/>
    <property type="molecule type" value="Genomic_DNA"/>
</dbReference>
<name>A0A0K9P393_ZOSMR</name>
<dbReference type="CDD" id="cd01448">
    <property type="entry name" value="TST_Repeat_1"/>
    <property type="match status" value="1"/>
</dbReference>
<dbReference type="FunFam" id="3.40.250.10:FF:000001">
    <property type="entry name" value="Sulfurtransferase"/>
    <property type="match status" value="1"/>
</dbReference>
<evidence type="ECO:0000256" key="3">
    <source>
        <dbReference type="ARBA" id="ARBA00047549"/>
    </source>
</evidence>
<evidence type="ECO:0000256" key="1">
    <source>
        <dbReference type="ARBA" id="ARBA00022679"/>
    </source>
</evidence>
<evidence type="ECO:0000256" key="4">
    <source>
        <dbReference type="ARBA" id="ARBA00050501"/>
    </source>
</evidence>
<reference evidence="9" key="1">
    <citation type="journal article" date="2016" name="Nature">
        <title>The genome of the seagrass Zostera marina reveals angiosperm adaptation to the sea.</title>
        <authorList>
            <person name="Olsen J.L."/>
            <person name="Rouze P."/>
            <person name="Verhelst B."/>
            <person name="Lin Y.-C."/>
            <person name="Bayer T."/>
            <person name="Collen J."/>
            <person name="Dattolo E."/>
            <person name="De Paoli E."/>
            <person name="Dittami S."/>
            <person name="Maumus F."/>
            <person name="Michel G."/>
            <person name="Kersting A."/>
            <person name="Lauritano C."/>
            <person name="Lohaus R."/>
            <person name="Toepel M."/>
            <person name="Tonon T."/>
            <person name="Vanneste K."/>
            <person name="Amirebrahimi M."/>
            <person name="Brakel J."/>
            <person name="Bostroem C."/>
            <person name="Chovatia M."/>
            <person name="Grimwood J."/>
            <person name="Jenkins J.W."/>
            <person name="Jueterbock A."/>
            <person name="Mraz A."/>
            <person name="Stam W.T."/>
            <person name="Tice H."/>
            <person name="Bornberg-Bauer E."/>
            <person name="Green P.J."/>
            <person name="Pearson G.A."/>
            <person name="Procaccini G."/>
            <person name="Duarte C.M."/>
            <person name="Schmutz J."/>
            <person name="Reusch T.B.H."/>
            <person name="Van de Peer Y."/>
        </authorList>
    </citation>
    <scope>NUCLEOTIDE SEQUENCE [LARGE SCALE GENOMIC DNA]</scope>
    <source>
        <strain evidence="9">cv. Finnish</strain>
    </source>
</reference>
<dbReference type="GO" id="GO:0009793">
    <property type="term" value="P:embryo development ending in seed dormancy"/>
    <property type="evidence" value="ECO:0007669"/>
    <property type="project" value="UniProtKB-ARBA"/>
</dbReference>
<dbReference type="AlphaFoldDB" id="A0A0K9P393"/>
<comment type="catalytic activity">
    <reaction evidence="3">
        <text>thiosulfate + hydrogen cyanide = thiocyanate + sulfite + 2 H(+)</text>
        <dbReference type="Rhea" id="RHEA:16881"/>
        <dbReference type="ChEBI" id="CHEBI:15378"/>
        <dbReference type="ChEBI" id="CHEBI:17359"/>
        <dbReference type="ChEBI" id="CHEBI:18022"/>
        <dbReference type="ChEBI" id="CHEBI:18407"/>
        <dbReference type="ChEBI" id="CHEBI:33542"/>
        <dbReference type="EC" id="2.8.1.1"/>
    </reaction>
</comment>
<dbReference type="InterPro" id="IPR001307">
    <property type="entry name" value="Thiosulphate_STrfase_CS"/>
</dbReference>
<organism evidence="8 9">
    <name type="scientific">Zostera marina</name>
    <name type="common">Eelgrass</name>
    <dbReference type="NCBI Taxonomy" id="29655"/>
    <lineage>
        <taxon>Eukaryota</taxon>
        <taxon>Viridiplantae</taxon>
        <taxon>Streptophyta</taxon>
        <taxon>Embryophyta</taxon>
        <taxon>Tracheophyta</taxon>
        <taxon>Spermatophyta</taxon>
        <taxon>Magnoliopsida</taxon>
        <taxon>Liliopsida</taxon>
        <taxon>Zosteraceae</taxon>
        <taxon>Zostera</taxon>
    </lineage>
</organism>
<dbReference type="PANTHER" id="PTHR11364:SF27">
    <property type="entry name" value="SULFURTRANSFERASE"/>
    <property type="match status" value="1"/>
</dbReference>
<dbReference type="CDD" id="cd01449">
    <property type="entry name" value="TST_Repeat_2"/>
    <property type="match status" value="1"/>
</dbReference>
<feature type="domain" description="Rhodanese" evidence="7">
    <location>
        <begin position="92"/>
        <end position="209"/>
    </location>
</feature>
<dbReference type="SUPFAM" id="SSF52821">
    <property type="entry name" value="Rhodanese/Cell cycle control phosphatase"/>
    <property type="match status" value="2"/>
</dbReference>
<proteinExistence type="predicted"/>
<comment type="catalytic activity">
    <reaction evidence="4">
        <text>2-oxo-3-sulfanylpropanoate + [thioredoxin]-dithiol = [thioredoxin]-disulfide + hydrogen sulfide + pyruvate + H(+)</text>
        <dbReference type="Rhea" id="RHEA:21740"/>
        <dbReference type="Rhea" id="RHEA-COMP:10698"/>
        <dbReference type="Rhea" id="RHEA-COMP:10700"/>
        <dbReference type="ChEBI" id="CHEBI:15361"/>
        <dbReference type="ChEBI" id="CHEBI:15378"/>
        <dbReference type="ChEBI" id="CHEBI:29919"/>
        <dbReference type="ChEBI" id="CHEBI:29950"/>
        <dbReference type="ChEBI" id="CHEBI:50058"/>
        <dbReference type="ChEBI" id="CHEBI:57678"/>
        <dbReference type="EC" id="2.8.1.2"/>
    </reaction>
</comment>
<sequence>MASSTMVVTGIRSIGAMSVINRTSARSLNSKDPFQQLSFFKRKLVYSYPNASSFLAPTSAGVFSSCTSSTATLAVAANDPVVSVDWLHANLNERNIKVLDASWYMPNEERNPFQEFQMAHIPNSIFFDVDGISDQSSNMPHMLPSEEGFSVAVSALGINNEDVMVVYDGKGIFSAARVWWMFRVFGHHGVFILDGGLPKWRTAGYDVKSIASRYDDEILKTNPATDAIEKHYQGLSQVGPITFKAKLQPHLLWTLDQIKKNIEEQTHQHMDARGKARFNGTAPEPRKGIKSGHVPGSKCIPFGEILDSQQTLLQESELAKRFEAEGISLDRDIVVSCGTGVTACILAVALYRLGKPDVPIYDGSWTEWASKSDTPIATV</sequence>
<dbReference type="Proteomes" id="UP000036987">
    <property type="component" value="Unassembled WGS sequence"/>
</dbReference>
<dbReference type="InterPro" id="IPR045078">
    <property type="entry name" value="TST/MPST-like"/>
</dbReference>
<dbReference type="SMART" id="SM00450">
    <property type="entry name" value="RHOD"/>
    <property type="match status" value="2"/>
</dbReference>
<dbReference type="OrthoDB" id="270167at2759"/>
<evidence type="ECO:0000256" key="6">
    <source>
        <dbReference type="RuleBase" id="RU000507"/>
    </source>
</evidence>
<dbReference type="InterPro" id="IPR001763">
    <property type="entry name" value="Rhodanese-like_dom"/>
</dbReference>
<dbReference type="GO" id="GO:0005739">
    <property type="term" value="C:mitochondrion"/>
    <property type="evidence" value="ECO:0000318"/>
    <property type="project" value="GO_Central"/>
</dbReference>
<dbReference type="InterPro" id="IPR036873">
    <property type="entry name" value="Rhodanese-like_dom_sf"/>
</dbReference>
<dbReference type="OMA" id="NNNWFAS"/>
<evidence type="ECO:0000313" key="8">
    <source>
        <dbReference type="EMBL" id="KMZ62680.1"/>
    </source>
</evidence>
<evidence type="ECO:0000256" key="5">
    <source>
        <dbReference type="ARBA" id="ARBA00054064"/>
    </source>
</evidence>
<dbReference type="GO" id="GO:0016784">
    <property type="term" value="F:3-mercaptopyruvate sulfurtransferase activity"/>
    <property type="evidence" value="ECO:0000318"/>
    <property type="project" value="GO_Central"/>
</dbReference>
<feature type="domain" description="Rhodanese" evidence="7">
    <location>
        <begin position="263"/>
        <end position="377"/>
    </location>
</feature>
<comment type="function">
    <text evidence="5">Catalyzes the transfer of a sulfur ion from a donor to cyanide or to other thiol compounds. Substrate preference is 3-mercaptopyruvate &gt; thiosulfate. Involved in embryo and seed development.</text>
</comment>
<dbReference type="Pfam" id="PF00581">
    <property type="entry name" value="Rhodanese"/>
    <property type="match status" value="2"/>
</dbReference>
<evidence type="ECO:0000313" key="9">
    <source>
        <dbReference type="Proteomes" id="UP000036987"/>
    </source>
</evidence>
<evidence type="ECO:0000259" key="7">
    <source>
        <dbReference type="PROSITE" id="PS50206"/>
    </source>
</evidence>
<comment type="caution">
    <text evidence="8">The sequence shown here is derived from an EMBL/GenBank/DDBJ whole genome shotgun (WGS) entry which is preliminary data.</text>
</comment>
<protein>
    <recommendedName>
        <fullName evidence="6">Sulfurtransferase</fullName>
    </recommendedName>
</protein>
<dbReference type="GO" id="GO:0004792">
    <property type="term" value="F:thiosulfate-cyanide sulfurtransferase activity"/>
    <property type="evidence" value="ECO:0000318"/>
    <property type="project" value="GO_Central"/>
</dbReference>
<dbReference type="PROSITE" id="PS00683">
    <property type="entry name" value="RHODANESE_2"/>
    <property type="match status" value="1"/>
</dbReference>
<dbReference type="Gene3D" id="3.40.250.10">
    <property type="entry name" value="Rhodanese-like domain"/>
    <property type="match status" value="2"/>
</dbReference>
<dbReference type="FunFam" id="3.40.250.10:FF:000019">
    <property type="entry name" value="Sulfurtransferase"/>
    <property type="match status" value="1"/>
</dbReference>
<accession>A0A0K9P393</accession>
<evidence type="ECO:0000256" key="2">
    <source>
        <dbReference type="ARBA" id="ARBA00022737"/>
    </source>
</evidence>
<gene>
    <name evidence="8" type="ORF">ZOSMA_44G00800</name>
</gene>